<organism evidence="2 3">
    <name type="scientific">Trichostrongylus colubriformis</name>
    <name type="common">Black scour worm</name>
    <dbReference type="NCBI Taxonomy" id="6319"/>
    <lineage>
        <taxon>Eukaryota</taxon>
        <taxon>Metazoa</taxon>
        <taxon>Ecdysozoa</taxon>
        <taxon>Nematoda</taxon>
        <taxon>Chromadorea</taxon>
        <taxon>Rhabditida</taxon>
        <taxon>Rhabditina</taxon>
        <taxon>Rhabditomorpha</taxon>
        <taxon>Strongyloidea</taxon>
        <taxon>Trichostrongylidae</taxon>
        <taxon>Trichostrongylus</taxon>
    </lineage>
</organism>
<evidence type="ECO:0000313" key="2">
    <source>
        <dbReference type="EMBL" id="KAK5971695.1"/>
    </source>
</evidence>
<dbReference type="AlphaFoldDB" id="A0AAN8FKW9"/>
<dbReference type="Proteomes" id="UP001331761">
    <property type="component" value="Unassembled WGS sequence"/>
</dbReference>
<name>A0AAN8FKW9_TRICO</name>
<keyword evidence="1" id="KW-0472">Membrane</keyword>
<keyword evidence="1" id="KW-1133">Transmembrane helix</keyword>
<comment type="caution">
    <text evidence="2">The sequence shown here is derived from an EMBL/GenBank/DDBJ whole genome shotgun (WGS) entry which is preliminary data.</text>
</comment>
<feature type="transmembrane region" description="Helical" evidence="1">
    <location>
        <begin position="22"/>
        <end position="44"/>
    </location>
</feature>
<gene>
    <name evidence="2" type="ORF">GCK32_019673</name>
</gene>
<keyword evidence="3" id="KW-1185">Reference proteome</keyword>
<proteinExistence type="predicted"/>
<dbReference type="EMBL" id="WIXE01017486">
    <property type="protein sequence ID" value="KAK5971695.1"/>
    <property type="molecule type" value="Genomic_DNA"/>
</dbReference>
<evidence type="ECO:0000256" key="1">
    <source>
        <dbReference type="SAM" id="Phobius"/>
    </source>
</evidence>
<accession>A0AAN8FKW9</accession>
<keyword evidence="1" id="KW-0812">Transmembrane</keyword>
<evidence type="ECO:0000313" key="3">
    <source>
        <dbReference type="Proteomes" id="UP001331761"/>
    </source>
</evidence>
<protein>
    <submittedName>
        <fullName evidence="2">Uncharacterized protein</fullName>
    </submittedName>
</protein>
<reference evidence="2 3" key="1">
    <citation type="submission" date="2019-10" db="EMBL/GenBank/DDBJ databases">
        <title>Assembly and Annotation for the nematode Trichostrongylus colubriformis.</title>
        <authorList>
            <person name="Martin J."/>
        </authorList>
    </citation>
    <scope>NUCLEOTIDE SEQUENCE [LARGE SCALE GENOMIC DNA]</scope>
    <source>
        <strain evidence="2">G859</strain>
        <tissue evidence="2">Whole worm</tissue>
    </source>
</reference>
<sequence length="146" mass="16744">MPCEASCGIVCEIFHTGWNNTFLVLLIYFTIVVHYLFFAGIYSFSMAHLLTTVHSLDTRFRQLLRQRVSKMLVEAVLQTSCIYLGVQPNFYPTNHLRIFGLLCSALVRITSHGQVVSPLHKGTVSKRTGYHWSDTLDSKKLPRFYL</sequence>